<keyword evidence="1" id="KW-0547">Nucleotide-binding</keyword>
<keyword evidence="2" id="KW-0067">ATP-binding</keyword>
<dbReference type="GO" id="GO:0005524">
    <property type="term" value="F:ATP binding"/>
    <property type="evidence" value="ECO:0007669"/>
    <property type="project" value="UniProtKB-KW"/>
</dbReference>
<protein>
    <submittedName>
        <fullName evidence="4">Valyl-tRNA synthetase</fullName>
    </submittedName>
</protein>
<proteinExistence type="predicted"/>
<gene>
    <name evidence="4" type="ORF">HDF12_004179</name>
</gene>
<organism evidence="4 5">
    <name type="scientific">Tunturiibacter lichenicola</name>
    <dbReference type="NCBI Taxonomy" id="2051959"/>
    <lineage>
        <taxon>Bacteria</taxon>
        <taxon>Pseudomonadati</taxon>
        <taxon>Acidobacteriota</taxon>
        <taxon>Terriglobia</taxon>
        <taxon>Terriglobales</taxon>
        <taxon>Acidobacteriaceae</taxon>
        <taxon>Tunturiibacter</taxon>
    </lineage>
</organism>
<dbReference type="AlphaFoldDB" id="A0A7Y9NRW5"/>
<dbReference type="GO" id="GO:0004812">
    <property type="term" value="F:aminoacyl-tRNA ligase activity"/>
    <property type="evidence" value="ECO:0007669"/>
    <property type="project" value="UniProtKB-KW"/>
</dbReference>
<evidence type="ECO:0000313" key="5">
    <source>
        <dbReference type="Proteomes" id="UP000534186"/>
    </source>
</evidence>
<evidence type="ECO:0000313" key="4">
    <source>
        <dbReference type="EMBL" id="NYF53780.1"/>
    </source>
</evidence>
<reference evidence="4 5" key="1">
    <citation type="submission" date="2020-07" db="EMBL/GenBank/DDBJ databases">
        <title>Genomic Encyclopedia of Type Strains, Phase IV (KMG-V): Genome sequencing to study the core and pangenomes of soil and plant-associated prokaryotes.</title>
        <authorList>
            <person name="Whitman W."/>
        </authorList>
    </citation>
    <scope>NUCLEOTIDE SEQUENCE [LARGE SCALE GENOMIC DNA]</scope>
    <source>
        <strain evidence="4 5">M8UP30</strain>
    </source>
</reference>
<dbReference type="Proteomes" id="UP000534186">
    <property type="component" value="Unassembled WGS sequence"/>
</dbReference>
<evidence type="ECO:0000256" key="3">
    <source>
        <dbReference type="SAM" id="MobiDB-lite"/>
    </source>
</evidence>
<feature type="region of interest" description="Disordered" evidence="3">
    <location>
        <begin position="16"/>
        <end position="40"/>
    </location>
</feature>
<comment type="caution">
    <text evidence="4">The sequence shown here is derived from an EMBL/GenBank/DDBJ whole genome shotgun (WGS) entry which is preliminary data.</text>
</comment>
<dbReference type="EMBL" id="JACCCV010000002">
    <property type="protein sequence ID" value="NYF53780.1"/>
    <property type="molecule type" value="Genomic_DNA"/>
</dbReference>
<dbReference type="InterPro" id="IPR010978">
    <property type="entry name" value="tRNA-bd_arm"/>
</dbReference>
<evidence type="ECO:0000256" key="2">
    <source>
        <dbReference type="ARBA" id="ARBA00022840"/>
    </source>
</evidence>
<accession>A0A7Y9NRW5</accession>
<dbReference type="Gene3D" id="1.10.287.380">
    <property type="entry name" value="Valyl-tRNA synthetase, C-terminal domain"/>
    <property type="match status" value="1"/>
</dbReference>
<name>A0A7Y9NRW5_9BACT</name>
<evidence type="ECO:0000256" key="1">
    <source>
        <dbReference type="ARBA" id="ARBA00022741"/>
    </source>
</evidence>
<dbReference type="SUPFAM" id="SSF46589">
    <property type="entry name" value="tRNA-binding arm"/>
    <property type="match status" value="1"/>
</dbReference>
<feature type="compositionally biased region" description="Basic and acidic residues" evidence="3">
    <location>
        <begin position="17"/>
        <end position="28"/>
    </location>
</feature>
<dbReference type="InterPro" id="IPR037118">
    <property type="entry name" value="Val-tRNA_synth_C_sf"/>
</dbReference>
<keyword evidence="4" id="KW-0030">Aminoacyl-tRNA synthetase</keyword>
<keyword evidence="4" id="KW-0436">Ligase</keyword>
<sequence>MQVLYYATSTFSPSARHAKDLARYEKEPHRRRQPTQQQTFMSKAPAHIVDGLRKQHAETTILYDKTKAALDALPPN</sequence>